<keyword evidence="2" id="KW-1185">Reference proteome</keyword>
<comment type="caution">
    <text evidence="1">The sequence shown here is derived from an EMBL/GenBank/DDBJ whole genome shotgun (WGS) entry which is preliminary data.</text>
</comment>
<evidence type="ECO:0000313" key="1">
    <source>
        <dbReference type="EMBL" id="GME89915.1"/>
    </source>
</evidence>
<evidence type="ECO:0000313" key="2">
    <source>
        <dbReference type="Proteomes" id="UP001165101"/>
    </source>
</evidence>
<dbReference type="Proteomes" id="UP001165101">
    <property type="component" value="Unassembled WGS sequence"/>
</dbReference>
<dbReference type="EMBL" id="BSXV01000628">
    <property type="protein sequence ID" value="GME89915.1"/>
    <property type="molecule type" value="Genomic_DNA"/>
</dbReference>
<reference evidence="1" key="1">
    <citation type="submission" date="2023-04" db="EMBL/GenBank/DDBJ databases">
        <title>Candida boidinii NBRC 1967.</title>
        <authorList>
            <person name="Ichikawa N."/>
            <person name="Sato H."/>
            <person name="Tonouchi N."/>
        </authorList>
    </citation>
    <scope>NUCLEOTIDE SEQUENCE</scope>
    <source>
        <strain evidence="1">NBRC 1967</strain>
    </source>
</reference>
<name>A0ACB5TLT8_CANBO</name>
<accession>A0ACB5TLT8</accession>
<sequence length="738" mass="85509">MSRKRYSSDQRVLSNLDPNTISHIPQAAKRHQRLSLVPTNKRTSALGIGAPRVLNPSFATKSNNASSHISNNNNNNIVSSVGRKSSLGVTSTSRSISDMVQQSMSRSSMTRRKSLIGGMNFNGNNRNSNNNRASIIDSTNSIPNPVYSLPLSQSRDPRPLRDRNYQATLHQEIYDYLSLNKFDIEMKHPLYPKTIKTPTQKDFVFIFQWLYHRIDPGYKFSRSIEQEVYFILKTLEYPYIDSINKSQISAVGGSNWPIFLGMLHWFVNLNIEFCKFDDKDLNDFQETLKTLPNGRGVSEDPNNNNTYLNGGNDINDSIILNDDIVVNKLFTKYVLKSYRAYLHNEDDFSEFYNEMESSYKSYSLDLINKVESLQKDSNDLKIQTDSLSNDLVKLNKNLEKSKIMENDVIKFTEFVEKQKLRKDKWPITLTNLKNEIDSYAKRLIEIEGLKKEILDNLNEKGFTISDIDKMNQERDKLTKSLDSLNNKINSVIKTINDKQLSSTKSFEILLSLVDSYNVNIYKITNALGSTEIVNNEEYKNLPKFDIKNFDKTYLSDDKIGLRPDEIIPEIKELELKSKLLKLKSIIFEDSHRIQDESIKLQEKLDILRESIENKKDEFESLESKLTSKKLTYDEIHESMITENSQYSYDIEKYQKDLRLLSLKSKEKTSSINQSYNLCQLEFNEFKLNLNEKRSKIHKSIENAIEFIISFKIGVQTDIEKFEDLVISNHDEQQEILSQ</sequence>
<proteinExistence type="predicted"/>
<gene>
    <name evidence="1" type="ORF">Cboi01_000161400</name>
</gene>
<protein>
    <submittedName>
        <fullName evidence="1">Unnamed protein product</fullName>
    </submittedName>
</protein>
<organism evidence="1 2">
    <name type="scientific">Candida boidinii</name>
    <name type="common">Yeast</name>
    <dbReference type="NCBI Taxonomy" id="5477"/>
    <lineage>
        <taxon>Eukaryota</taxon>
        <taxon>Fungi</taxon>
        <taxon>Dikarya</taxon>
        <taxon>Ascomycota</taxon>
        <taxon>Saccharomycotina</taxon>
        <taxon>Pichiomycetes</taxon>
        <taxon>Pichiales</taxon>
        <taxon>Pichiaceae</taxon>
        <taxon>Ogataea</taxon>
        <taxon>Ogataea/Candida clade</taxon>
    </lineage>
</organism>